<evidence type="ECO:0000313" key="3">
    <source>
        <dbReference type="EMBL" id="CAB4742816.1"/>
    </source>
</evidence>
<accession>A0A6J7KC87</accession>
<protein>
    <submittedName>
        <fullName evidence="5">Unannotated protein</fullName>
    </submittedName>
</protein>
<dbReference type="CDD" id="cd00085">
    <property type="entry name" value="HNHc"/>
    <property type="match status" value="1"/>
</dbReference>
<sequence>MNIEPKIITVGDLVDGYEDNDEEGVRAYGGKLDVRPPYQREFVYKDKQRDAVISTLRRGFPLNVMYWSVRDDGTYEIIDGQQRTISLCQFVDGDFAFEGRYFHNLQQDEKEQVRAYQLTIYLCSGTDSDRLDWFRTINIAGEELTDQELRNAVYAGSWVTDAKRYFSKNGCPAYAIGSDYMSGSPIRQDYLETVIKWINHGDIEGYMAKQQHKPSANDLWLYFQNVMSWVRATFPKHRTEMKSVAWGDLYNAYKDDELDPGKLETSIATLMADEDVTKKRGIYPYVLNGLERQLSIRAFTDNQRREAYERQKGICPACKNHFELPEMQADHITPWHLGGKTIAANCKMLCAEDNRRKSGI</sequence>
<dbReference type="EMBL" id="CAFBMT010000025">
    <property type="protein sequence ID" value="CAB4952279.1"/>
    <property type="molecule type" value="Genomic_DNA"/>
</dbReference>
<dbReference type="Gene3D" id="1.10.30.50">
    <property type="match status" value="1"/>
</dbReference>
<organism evidence="5">
    <name type="scientific">freshwater metagenome</name>
    <dbReference type="NCBI Taxonomy" id="449393"/>
    <lineage>
        <taxon>unclassified sequences</taxon>
        <taxon>metagenomes</taxon>
        <taxon>ecological metagenomes</taxon>
    </lineage>
</organism>
<dbReference type="Pfam" id="PF01844">
    <property type="entry name" value="HNH"/>
    <property type="match status" value="1"/>
</dbReference>
<evidence type="ECO:0000313" key="4">
    <source>
        <dbReference type="EMBL" id="CAB4835783.1"/>
    </source>
</evidence>
<dbReference type="GO" id="GO:0008270">
    <property type="term" value="F:zinc ion binding"/>
    <property type="evidence" value="ECO:0007669"/>
    <property type="project" value="InterPro"/>
</dbReference>
<dbReference type="EMBL" id="CAESGF010000031">
    <property type="protein sequence ID" value="CAB4365435.1"/>
    <property type="molecule type" value="Genomic_DNA"/>
</dbReference>
<name>A0A6J7KC87_9ZZZZ</name>
<dbReference type="GO" id="GO:0004519">
    <property type="term" value="F:endonuclease activity"/>
    <property type="evidence" value="ECO:0007669"/>
    <property type="project" value="InterPro"/>
</dbReference>
<dbReference type="EMBL" id="CAFBOL010000154">
    <property type="protein sequence ID" value="CAB5019196.1"/>
    <property type="molecule type" value="Genomic_DNA"/>
</dbReference>
<reference evidence="5" key="1">
    <citation type="submission" date="2020-05" db="EMBL/GenBank/DDBJ databases">
        <authorList>
            <person name="Chiriac C."/>
            <person name="Salcher M."/>
            <person name="Ghai R."/>
            <person name="Kavagutti S V."/>
        </authorList>
    </citation>
    <scope>NUCLEOTIDE SEQUENCE</scope>
</reference>
<dbReference type="AlphaFoldDB" id="A0A6J7KC87"/>
<dbReference type="InterPro" id="IPR003615">
    <property type="entry name" value="HNH_nuc"/>
</dbReference>
<gene>
    <name evidence="3" type="ORF">UFOPK2656_03019</name>
    <name evidence="4" type="ORF">UFOPK3099_02878</name>
    <name evidence="5" type="ORF">UFOPK3651_02936</name>
    <name evidence="6" type="ORF">UFOPK3931_03251</name>
    <name evidence="2" type="ORF">UFOPK4189_03179</name>
</gene>
<evidence type="ECO:0000313" key="6">
    <source>
        <dbReference type="EMBL" id="CAB5019196.1"/>
    </source>
</evidence>
<dbReference type="Pfam" id="PF03235">
    <property type="entry name" value="GmrSD_N"/>
    <property type="match status" value="1"/>
</dbReference>
<proteinExistence type="predicted"/>
<dbReference type="InterPro" id="IPR002711">
    <property type="entry name" value="HNH"/>
</dbReference>
<dbReference type="PANTHER" id="PTHR39639">
    <property type="entry name" value="CHROMOSOME 16, WHOLE GENOME SHOTGUN SEQUENCE"/>
    <property type="match status" value="1"/>
</dbReference>
<evidence type="ECO:0000313" key="5">
    <source>
        <dbReference type="EMBL" id="CAB4952279.1"/>
    </source>
</evidence>
<evidence type="ECO:0000313" key="2">
    <source>
        <dbReference type="EMBL" id="CAB4365435.1"/>
    </source>
</evidence>
<dbReference type="InterPro" id="IPR004919">
    <property type="entry name" value="GmrSD_N"/>
</dbReference>
<dbReference type="SMART" id="SM00507">
    <property type="entry name" value="HNHc"/>
    <property type="match status" value="1"/>
</dbReference>
<dbReference type="EMBL" id="CAEZYF010000028">
    <property type="protein sequence ID" value="CAB4742816.1"/>
    <property type="molecule type" value="Genomic_DNA"/>
</dbReference>
<evidence type="ECO:0000259" key="1">
    <source>
        <dbReference type="SMART" id="SM00507"/>
    </source>
</evidence>
<dbReference type="PANTHER" id="PTHR39639:SF1">
    <property type="entry name" value="DUF262 DOMAIN-CONTAINING PROTEIN"/>
    <property type="match status" value="1"/>
</dbReference>
<dbReference type="EMBL" id="CAFAAV010000336">
    <property type="protein sequence ID" value="CAB4835783.1"/>
    <property type="molecule type" value="Genomic_DNA"/>
</dbReference>
<dbReference type="GO" id="GO:0003676">
    <property type="term" value="F:nucleic acid binding"/>
    <property type="evidence" value="ECO:0007669"/>
    <property type="project" value="InterPro"/>
</dbReference>
<feature type="domain" description="HNH nuclease" evidence="1">
    <location>
        <begin position="302"/>
        <end position="355"/>
    </location>
</feature>